<protein>
    <submittedName>
        <fullName evidence="6">Transcriptional regulator, AraC family</fullName>
    </submittedName>
</protein>
<dbReference type="InterPro" id="IPR011051">
    <property type="entry name" value="RmlC_Cupin_sf"/>
</dbReference>
<dbReference type="InterPro" id="IPR014710">
    <property type="entry name" value="RmlC-like_jellyroll"/>
</dbReference>
<gene>
    <name evidence="6" type="ORF">RSPPHO_01939</name>
</gene>
<feature type="domain" description="HTH araC/xylS-type" evidence="5">
    <location>
        <begin position="198"/>
        <end position="298"/>
    </location>
</feature>
<evidence type="ECO:0000313" key="6">
    <source>
        <dbReference type="EMBL" id="CCG08565.1"/>
    </source>
</evidence>
<dbReference type="Pfam" id="PF12833">
    <property type="entry name" value="HTH_18"/>
    <property type="match status" value="1"/>
</dbReference>
<dbReference type="SUPFAM" id="SSF46689">
    <property type="entry name" value="Homeodomain-like"/>
    <property type="match status" value="1"/>
</dbReference>
<dbReference type="Gene3D" id="1.10.10.60">
    <property type="entry name" value="Homeodomain-like"/>
    <property type="match status" value="2"/>
</dbReference>
<dbReference type="Proteomes" id="UP000033220">
    <property type="component" value="Chromosome DSM 122"/>
</dbReference>
<dbReference type="STRING" id="1150469.RSPPHO_01939"/>
<dbReference type="PANTHER" id="PTHR11019:SF159">
    <property type="entry name" value="TRANSCRIPTIONAL REGULATOR-RELATED"/>
    <property type="match status" value="1"/>
</dbReference>
<keyword evidence="2" id="KW-0805">Transcription regulation</keyword>
<dbReference type="CDD" id="cd06124">
    <property type="entry name" value="cupin_NimR-like_N"/>
    <property type="match status" value="1"/>
</dbReference>
<organism evidence="6 7">
    <name type="scientific">Pararhodospirillum photometricum DSM 122</name>
    <dbReference type="NCBI Taxonomy" id="1150469"/>
    <lineage>
        <taxon>Bacteria</taxon>
        <taxon>Pseudomonadati</taxon>
        <taxon>Pseudomonadota</taxon>
        <taxon>Alphaproteobacteria</taxon>
        <taxon>Rhodospirillales</taxon>
        <taxon>Rhodospirillaceae</taxon>
        <taxon>Pararhodospirillum</taxon>
    </lineage>
</organism>
<keyword evidence="3" id="KW-0238">DNA-binding</keyword>
<dbReference type="InterPro" id="IPR009057">
    <property type="entry name" value="Homeodomain-like_sf"/>
</dbReference>
<dbReference type="SUPFAM" id="SSF51182">
    <property type="entry name" value="RmlC-like cupins"/>
    <property type="match status" value="1"/>
</dbReference>
<evidence type="ECO:0000256" key="1">
    <source>
        <dbReference type="ARBA" id="ARBA00022491"/>
    </source>
</evidence>
<dbReference type="eggNOG" id="COG2207">
    <property type="taxonomic scope" value="Bacteria"/>
</dbReference>
<sequence length="298" mass="32600">MTAGVFSMAHLRMSVGKTPKVRSGRVVFSRRYDKDNRDHAIMLELPARPPGCPWLPVIPVALDVPQAFRGVPHQHAEAQLVYACQGVVRVSVAAGTYVVPPQRAVWVPPGVEHHTSSRAAVRFRTLYFPPHSLPPLLPEACAVVEVSELMRALILRCVSFATTAPTEGFAVRVLGLLFEEFRVLPAIPPLCLGMPVSPRLLRLAESFLETPTLSLDIDTAAARVGLSRRTFLRQFQGETGLSFGQWRQQALVLASLSRLAAGESVLGVALDLGYQSPSAFSAMFRRVLGVAPREYFVP</sequence>
<evidence type="ECO:0000256" key="2">
    <source>
        <dbReference type="ARBA" id="ARBA00023015"/>
    </source>
</evidence>
<dbReference type="GO" id="GO:0003700">
    <property type="term" value="F:DNA-binding transcription factor activity"/>
    <property type="evidence" value="ECO:0007669"/>
    <property type="project" value="InterPro"/>
</dbReference>
<proteinExistence type="predicted"/>
<keyword evidence="7" id="KW-1185">Reference proteome</keyword>
<dbReference type="PROSITE" id="PS00041">
    <property type="entry name" value="HTH_ARAC_FAMILY_1"/>
    <property type="match status" value="1"/>
</dbReference>
<dbReference type="InterPro" id="IPR003313">
    <property type="entry name" value="AraC-bd"/>
</dbReference>
<evidence type="ECO:0000256" key="4">
    <source>
        <dbReference type="ARBA" id="ARBA00023163"/>
    </source>
</evidence>
<evidence type="ECO:0000313" key="7">
    <source>
        <dbReference type="Proteomes" id="UP000033220"/>
    </source>
</evidence>
<dbReference type="InterPro" id="IPR018060">
    <property type="entry name" value="HTH_AraC"/>
</dbReference>
<dbReference type="HOGENOM" id="CLU_000445_87_4_5"/>
<dbReference type="EMBL" id="HE663493">
    <property type="protein sequence ID" value="CCG08565.1"/>
    <property type="molecule type" value="Genomic_DNA"/>
</dbReference>
<dbReference type="GO" id="GO:0043565">
    <property type="term" value="F:sequence-specific DNA binding"/>
    <property type="evidence" value="ECO:0007669"/>
    <property type="project" value="InterPro"/>
</dbReference>
<reference evidence="6 7" key="1">
    <citation type="submission" date="2012-02" db="EMBL/GenBank/DDBJ databases">
        <title>Shotgun genome sequence of Phaeospirillum photometricum DSM 122.</title>
        <authorList>
            <person name="Duquesne K."/>
            <person name="Sturgis J."/>
        </authorList>
    </citation>
    <scope>NUCLEOTIDE SEQUENCE [LARGE SCALE GENOMIC DNA]</scope>
    <source>
        <strain evidence="7">DSM122</strain>
    </source>
</reference>
<evidence type="ECO:0000259" key="5">
    <source>
        <dbReference type="PROSITE" id="PS01124"/>
    </source>
</evidence>
<dbReference type="Gene3D" id="2.60.120.10">
    <property type="entry name" value="Jelly Rolls"/>
    <property type="match status" value="1"/>
</dbReference>
<keyword evidence="1" id="KW-0678">Repressor</keyword>
<dbReference type="InterPro" id="IPR018062">
    <property type="entry name" value="HTH_AraC-typ_CS"/>
</dbReference>
<name>H6SKQ0_PARPM</name>
<dbReference type="PROSITE" id="PS01124">
    <property type="entry name" value="HTH_ARAC_FAMILY_2"/>
    <property type="match status" value="1"/>
</dbReference>
<accession>H6SKQ0</accession>
<dbReference type="PANTHER" id="PTHR11019">
    <property type="entry name" value="HTH-TYPE TRANSCRIPTIONAL REGULATOR NIMR"/>
    <property type="match status" value="1"/>
</dbReference>
<dbReference type="KEGG" id="rpm:RSPPHO_01939"/>
<dbReference type="Pfam" id="PF02311">
    <property type="entry name" value="AraC_binding"/>
    <property type="match status" value="1"/>
</dbReference>
<evidence type="ECO:0000256" key="3">
    <source>
        <dbReference type="ARBA" id="ARBA00023125"/>
    </source>
</evidence>
<dbReference type="AlphaFoldDB" id="H6SKQ0"/>
<keyword evidence="4" id="KW-0804">Transcription</keyword>
<dbReference type="FunFam" id="1.10.10.60:FF:000132">
    <property type="entry name" value="AraC family transcriptional regulator"/>
    <property type="match status" value="1"/>
</dbReference>
<dbReference type="SMART" id="SM00342">
    <property type="entry name" value="HTH_ARAC"/>
    <property type="match status" value="1"/>
</dbReference>
<dbReference type="PATRIC" id="fig|1150469.3.peg.2176"/>